<dbReference type="GO" id="GO:0003755">
    <property type="term" value="F:peptidyl-prolyl cis-trans isomerase activity"/>
    <property type="evidence" value="ECO:0007669"/>
    <property type="project" value="InterPro"/>
</dbReference>
<dbReference type="PANTHER" id="PTHR47875">
    <property type="entry name" value="PEPTIDYL-PROLYL CIS-TRANS ISOMERASE CYP28, CHLOROPLASTIC"/>
    <property type="match status" value="1"/>
</dbReference>
<dbReference type="EMBL" id="JAEHOE010000197">
    <property type="protein sequence ID" value="KAG2482903.1"/>
    <property type="molecule type" value="Genomic_DNA"/>
</dbReference>
<reference evidence="2" key="1">
    <citation type="journal article" date="2020" name="bioRxiv">
        <title>Comparative genomics of Chlamydomonas.</title>
        <authorList>
            <person name="Craig R.J."/>
            <person name="Hasan A.R."/>
            <person name="Ness R.W."/>
            <person name="Keightley P.D."/>
        </authorList>
    </citation>
    <scope>NUCLEOTIDE SEQUENCE</scope>
    <source>
        <strain evidence="2">CCAP 11/70</strain>
    </source>
</reference>
<dbReference type="Gene3D" id="2.40.100.10">
    <property type="entry name" value="Cyclophilin-like"/>
    <property type="match status" value="1"/>
</dbReference>
<organism evidence="2 3">
    <name type="scientific">Edaphochlamys debaryana</name>
    <dbReference type="NCBI Taxonomy" id="47281"/>
    <lineage>
        <taxon>Eukaryota</taxon>
        <taxon>Viridiplantae</taxon>
        <taxon>Chlorophyta</taxon>
        <taxon>core chlorophytes</taxon>
        <taxon>Chlorophyceae</taxon>
        <taxon>CS clade</taxon>
        <taxon>Chlamydomonadales</taxon>
        <taxon>Chlamydomonadales incertae sedis</taxon>
        <taxon>Edaphochlamys</taxon>
    </lineage>
</organism>
<dbReference type="InterPro" id="IPR029000">
    <property type="entry name" value="Cyclophilin-like_dom_sf"/>
</dbReference>
<evidence type="ECO:0000259" key="1">
    <source>
        <dbReference type="PROSITE" id="PS50072"/>
    </source>
</evidence>
<evidence type="ECO:0000313" key="3">
    <source>
        <dbReference type="Proteomes" id="UP000612055"/>
    </source>
</evidence>
<protein>
    <recommendedName>
        <fullName evidence="1">PPIase cyclophilin-type domain-containing protein</fullName>
    </recommendedName>
</protein>
<dbReference type="GO" id="GO:0009507">
    <property type="term" value="C:chloroplast"/>
    <property type="evidence" value="ECO:0007669"/>
    <property type="project" value="TreeGrafter"/>
</dbReference>
<sequence>MAHATWQRGAGRPACRMLAKSQRPCLRVSATGRPSGAVGPNPSSQLAESSAAQLPATARSRREALAGLPAAVLGAAALSELLAAPRPARAEPAFVDAEALPSTSGREEVDTTITAAVALTIGIADSALKLAKDRAIGDKTIIPPAEPVGRIVIGLYGNAVPATVSNFLALASSGNLVGTTFSRVVAGEYIQAGKQGARRLGAVEVPTTVQANPEVSQSAAFRLNHYRPGTVSLALGENDEDPNLREGPGYRPVEFLITTGPGPVPRLDGENIVFGRVLEGMSVVGQVTKVPVFGPSPVGNSMAFNALASAIGDDRAATVRRKYGKPLRAVVILGCEVLPEVPAELL</sequence>
<dbReference type="PROSITE" id="PS50072">
    <property type="entry name" value="CSA_PPIASE_2"/>
    <property type="match status" value="1"/>
</dbReference>
<gene>
    <name evidence="2" type="ORF">HYH03_018185</name>
</gene>
<dbReference type="FunFam" id="2.40.100.10:FF:000037">
    <property type="entry name" value="Peptidyl-prolyl cis-trans isomerase"/>
    <property type="match status" value="1"/>
</dbReference>
<dbReference type="SUPFAM" id="SSF50891">
    <property type="entry name" value="Cyclophilin-like"/>
    <property type="match status" value="1"/>
</dbReference>
<dbReference type="InterPro" id="IPR044178">
    <property type="entry name" value="CYP28-like"/>
</dbReference>
<dbReference type="Pfam" id="PF00160">
    <property type="entry name" value="Pro_isomerase"/>
    <property type="match status" value="1"/>
</dbReference>
<dbReference type="AlphaFoldDB" id="A0A835XHK0"/>
<dbReference type="PRINTS" id="PR00153">
    <property type="entry name" value="CSAPPISMRASE"/>
</dbReference>
<dbReference type="OrthoDB" id="193499at2759"/>
<proteinExistence type="predicted"/>
<evidence type="ECO:0000313" key="2">
    <source>
        <dbReference type="EMBL" id="KAG2482903.1"/>
    </source>
</evidence>
<feature type="domain" description="PPIase cyclophilin-type" evidence="1">
    <location>
        <begin position="146"/>
        <end position="337"/>
    </location>
</feature>
<comment type="caution">
    <text evidence="2">The sequence shown here is derived from an EMBL/GenBank/DDBJ whole genome shotgun (WGS) entry which is preliminary data.</text>
</comment>
<accession>A0A835XHK0</accession>
<keyword evidence="3" id="KW-1185">Reference proteome</keyword>
<dbReference type="Proteomes" id="UP000612055">
    <property type="component" value="Unassembled WGS sequence"/>
</dbReference>
<name>A0A835XHK0_9CHLO</name>
<dbReference type="PANTHER" id="PTHR47875:SF1">
    <property type="entry name" value="PEPTIDYL-PROLYL CIS-TRANS ISOMERASE CYP28, CHLOROPLASTIC"/>
    <property type="match status" value="1"/>
</dbReference>
<dbReference type="InterPro" id="IPR002130">
    <property type="entry name" value="Cyclophilin-type_PPIase_dom"/>
</dbReference>